<dbReference type="GO" id="GO:0042597">
    <property type="term" value="C:periplasmic space"/>
    <property type="evidence" value="ECO:0007669"/>
    <property type="project" value="InterPro"/>
</dbReference>
<evidence type="ECO:0000256" key="1">
    <source>
        <dbReference type="SAM" id="MobiDB-lite"/>
    </source>
</evidence>
<dbReference type="eggNOG" id="ENOG5033KXW">
    <property type="taxonomic scope" value="Bacteria"/>
</dbReference>
<dbReference type="Pfam" id="PF07813">
    <property type="entry name" value="LTXXQ"/>
    <property type="match status" value="1"/>
</dbReference>
<dbReference type="AlphaFoldDB" id="L0H3A3"/>
<name>L0H3A3_9GAMM</name>
<feature type="region of interest" description="Disordered" evidence="1">
    <location>
        <begin position="1"/>
        <end position="27"/>
    </location>
</feature>
<dbReference type="Proteomes" id="UP000010816">
    <property type="component" value="Chromosome"/>
</dbReference>
<feature type="compositionally biased region" description="Gly residues" evidence="1">
    <location>
        <begin position="1"/>
        <end position="19"/>
    </location>
</feature>
<organism evidence="2 3">
    <name type="scientific">Thioflavicoccus mobilis 8321</name>
    <dbReference type="NCBI Taxonomy" id="765912"/>
    <lineage>
        <taxon>Bacteria</taxon>
        <taxon>Pseudomonadati</taxon>
        <taxon>Pseudomonadota</taxon>
        <taxon>Gammaproteobacteria</taxon>
        <taxon>Chromatiales</taxon>
        <taxon>Chromatiaceae</taxon>
        <taxon>Thioflavicoccus</taxon>
    </lineage>
</organism>
<keyword evidence="3" id="KW-1185">Reference proteome</keyword>
<sequence>MMGGPAGMPGGYGGPGRMMGGADPAATTQRLNALKQQLGITLAQESAWDDYAAAVTTRAALMNGHRQAMLDGGVSPVQMQQFRQSGFAQMQQMATASRRVQTVLTPAQRTRAGGLMGGWGQRW</sequence>
<reference evidence="2 3" key="1">
    <citation type="submission" date="2011-09" db="EMBL/GenBank/DDBJ databases">
        <title>Complete sequence of chromosome of Thioflavicoccus mobilis 8321.</title>
        <authorList>
            <consortium name="US DOE Joint Genome Institute"/>
            <person name="Lucas S."/>
            <person name="Han J."/>
            <person name="Lapidus A."/>
            <person name="Cheng J.-F."/>
            <person name="Goodwin L."/>
            <person name="Pitluck S."/>
            <person name="Peters L."/>
            <person name="Ovchinnikova G."/>
            <person name="Lu M."/>
            <person name="Detter J.C."/>
            <person name="Han C."/>
            <person name="Tapia R."/>
            <person name="Land M."/>
            <person name="Hauser L."/>
            <person name="Kyrpides N."/>
            <person name="Ivanova N."/>
            <person name="Pagani I."/>
            <person name="Vogl K."/>
            <person name="Liu Z."/>
            <person name="Imhoff J."/>
            <person name="Thiel V."/>
            <person name="Frigaard N.-U."/>
            <person name="Bryant D."/>
            <person name="Woyke T."/>
        </authorList>
    </citation>
    <scope>NUCLEOTIDE SEQUENCE [LARGE SCALE GENOMIC DNA]</scope>
    <source>
        <strain evidence="2 3">8321</strain>
    </source>
</reference>
<dbReference type="EMBL" id="CP003051">
    <property type="protein sequence ID" value="AGA92064.1"/>
    <property type="molecule type" value="Genomic_DNA"/>
</dbReference>
<dbReference type="KEGG" id="tmb:Thimo_3395"/>
<accession>L0H3A3</accession>
<evidence type="ECO:0000313" key="3">
    <source>
        <dbReference type="Proteomes" id="UP000010816"/>
    </source>
</evidence>
<dbReference type="InterPro" id="IPR012899">
    <property type="entry name" value="LTXXQ"/>
</dbReference>
<protein>
    <submittedName>
        <fullName evidence="2">Uncharacterized protein</fullName>
    </submittedName>
</protein>
<evidence type="ECO:0000313" key="2">
    <source>
        <dbReference type="EMBL" id="AGA92064.1"/>
    </source>
</evidence>
<dbReference type="HOGENOM" id="CLU_2014222_0_0_6"/>
<gene>
    <name evidence="2" type="ORF">Thimo_3395</name>
</gene>
<proteinExistence type="predicted"/>